<dbReference type="EC" id="3.5.2.6" evidence="3"/>
<proteinExistence type="inferred from homology"/>
<accession>A0ABP8NE05</accession>
<dbReference type="PANTHER" id="PTHR35333">
    <property type="entry name" value="BETA-LACTAMASE"/>
    <property type="match status" value="1"/>
</dbReference>
<dbReference type="PROSITE" id="PS51257">
    <property type="entry name" value="PROKAR_LIPOPROTEIN"/>
    <property type="match status" value="1"/>
</dbReference>
<dbReference type="InterPro" id="IPR045155">
    <property type="entry name" value="Beta-lactam_cat"/>
</dbReference>
<dbReference type="Gene3D" id="3.40.710.10">
    <property type="entry name" value="DD-peptidase/beta-lactamase superfamily"/>
    <property type="match status" value="1"/>
</dbReference>
<evidence type="ECO:0000256" key="2">
    <source>
        <dbReference type="ARBA" id="ARBA00009009"/>
    </source>
</evidence>
<dbReference type="Pfam" id="PF13354">
    <property type="entry name" value="Beta-lactamase2"/>
    <property type="match status" value="1"/>
</dbReference>
<comment type="caution">
    <text evidence="6">The sequence shown here is derived from an EMBL/GenBank/DDBJ whole genome shotgun (WGS) entry which is preliminary data.</text>
</comment>
<keyword evidence="4" id="KW-1133">Transmembrane helix</keyword>
<dbReference type="EMBL" id="BAABFA010000011">
    <property type="protein sequence ID" value="GAA4465782.1"/>
    <property type="molecule type" value="Genomic_DNA"/>
</dbReference>
<keyword evidence="4" id="KW-0812">Transmembrane</keyword>
<sequence length="340" mass="38141">MLKRKIPVIYMVITIILGCVASVVAVGYINRSPVRDHRSTVSALPDTSENCEYSYSRLEGYKYVQPLYLAEPKCESGFYIPLKGQMDAMLNKVKAAGDIENASVYIKDFSSDGWMAYNTEVAYHPGSLFKVITMISFFRMAEAQPSLLSKEVLYPKNATPTATQTFRSQEIKPGTRYTIRDLIYRMIVYSDNDATLLLHEHIDKGVFTKVFSDLGLKRPASVPDPTYQLSVKEYSRFVSVLYEGGYLSLPASESAISLLCESDFAQGITKQLPRGLTVAHKFGEAGEPGKMELHESAIVYLNDRPYLITIMTRGKNSQRLAAIMSDLSKLAYDHMLKRQA</sequence>
<keyword evidence="7" id="KW-1185">Reference proteome</keyword>
<keyword evidence="4" id="KW-0472">Membrane</keyword>
<dbReference type="Proteomes" id="UP001500067">
    <property type="component" value="Unassembled WGS sequence"/>
</dbReference>
<evidence type="ECO:0000256" key="3">
    <source>
        <dbReference type="ARBA" id="ARBA00012865"/>
    </source>
</evidence>
<dbReference type="InterPro" id="IPR012338">
    <property type="entry name" value="Beta-lactam/transpept-like"/>
</dbReference>
<comment type="similarity">
    <text evidence="2">Belongs to the class-A beta-lactamase family.</text>
</comment>
<name>A0ABP8NE05_9BACT</name>
<organism evidence="6 7">
    <name type="scientific">Nemorincola caseinilytica</name>
    <dbReference type="NCBI Taxonomy" id="2054315"/>
    <lineage>
        <taxon>Bacteria</taxon>
        <taxon>Pseudomonadati</taxon>
        <taxon>Bacteroidota</taxon>
        <taxon>Chitinophagia</taxon>
        <taxon>Chitinophagales</taxon>
        <taxon>Chitinophagaceae</taxon>
        <taxon>Nemorincola</taxon>
    </lineage>
</organism>
<evidence type="ECO:0000313" key="7">
    <source>
        <dbReference type="Proteomes" id="UP001500067"/>
    </source>
</evidence>
<evidence type="ECO:0000256" key="4">
    <source>
        <dbReference type="SAM" id="Phobius"/>
    </source>
</evidence>
<gene>
    <name evidence="6" type="ORF">GCM10023093_18550</name>
</gene>
<dbReference type="SUPFAM" id="SSF56601">
    <property type="entry name" value="beta-lactamase/transpeptidase-like"/>
    <property type="match status" value="1"/>
</dbReference>
<evidence type="ECO:0000259" key="5">
    <source>
        <dbReference type="Pfam" id="PF13354"/>
    </source>
</evidence>
<feature type="domain" description="Beta-lactamase class A catalytic" evidence="5">
    <location>
        <begin position="103"/>
        <end position="312"/>
    </location>
</feature>
<dbReference type="RefSeq" id="WP_345082042.1">
    <property type="nucleotide sequence ID" value="NZ_BAABFA010000011.1"/>
</dbReference>
<feature type="transmembrane region" description="Helical" evidence="4">
    <location>
        <begin position="7"/>
        <end position="29"/>
    </location>
</feature>
<dbReference type="InterPro" id="IPR000871">
    <property type="entry name" value="Beta-lactam_class-A"/>
</dbReference>
<evidence type="ECO:0000313" key="6">
    <source>
        <dbReference type="EMBL" id="GAA4465782.1"/>
    </source>
</evidence>
<reference evidence="7" key="1">
    <citation type="journal article" date="2019" name="Int. J. Syst. Evol. Microbiol.">
        <title>The Global Catalogue of Microorganisms (GCM) 10K type strain sequencing project: providing services to taxonomists for standard genome sequencing and annotation.</title>
        <authorList>
            <consortium name="The Broad Institute Genomics Platform"/>
            <consortium name="The Broad Institute Genome Sequencing Center for Infectious Disease"/>
            <person name="Wu L."/>
            <person name="Ma J."/>
        </authorList>
    </citation>
    <scope>NUCLEOTIDE SEQUENCE [LARGE SCALE GENOMIC DNA]</scope>
    <source>
        <strain evidence="7">JCM 32105</strain>
    </source>
</reference>
<dbReference type="PANTHER" id="PTHR35333:SF3">
    <property type="entry name" value="BETA-LACTAMASE-TYPE TRANSPEPTIDASE FOLD CONTAINING PROTEIN"/>
    <property type="match status" value="1"/>
</dbReference>
<protein>
    <recommendedName>
        <fullName evidence="3">beta-lactamase</fullName>
        <ecNumber evidence="3">3.5.2.6</ecNumber>
    </recommendedName>
</protein>
<comment type="catalytic activity">
    <reaction evidence="1">
        <text>a beta-lactam + H2O = a substituted beta-amino acid</text>
        <dbReference type="Rhea" id="RHEA:20401"/>
        <dbReference type="ChEBI" id="CHEBI:15377"/>
        <dbReference type="ChEBI" id="CHEBI:35627"/>
        <dbReference type="ChEBI" id="CHEBI:140347"/>
        <dbReference type="EC" id="3.5.2.6"/>
    </reaction>
</comment>
<evidence type="ECO:0000256" key="1">
    <source>
        <dbReference type="ARBA" id="ARBA00001526"/>
    </source>
</evidence>